<evidence type="ECO:0000256" key="2">
    <source>
        <dbReference type="ARBA" id="ARBA00023242"/>
    </source>
</evidence>
<feature type="compositionally biased region" description="Basic and acidic residues" evidence="3">
    <location>
        <begin position="3468"/>
        <end position="3478"/>
    </location>
</feature>
<dbReference type="FunFam" id="2.30.42.10:FF:000225">
    <property type="entry name" value="AHNAK2 isoform 1"/>
    <property type="match status" value="1"/>
</dbReference>
<accession>A0A1S3EUY8</accession>
<feature type="compositionally biased region" description="Acidic residues" evidence="3">
    <location>
        <begin position="3310"/>
        <end position="3326"/>
    </location>
</feature>
<dbReference type="OrthoDB" id="447516at2759"/>
<keyword evidence="5" id="KW-1185">Reference proteome</keyword>
<evidence type="ECO:0000256" key="3">
    <source>
        <dbReference type="SAM" id="MobiDB-lite"/>
    </source>
</evidence>
<dbReference type="GO" id="GO:0043484">
    <property type="term" value="P:regulation of RNA splicing"/>
    <property type="evidence" value="ECO:0007669"/>
    <property type="project" value="TreeGrafter"/>
</dbReference>
<feature type="compositionally biased region" description="Low complexity" evidence="3">
    <location>
        <begin position="2776"/>
        <end position="2789"/>
    </location>
</feature>
<dbReference type="GeneID" id="105983027"/>
<sequence length="3773" mass="401326">MAIPNSIPTLWVSDPQLQPGGAQAESTEEHSATRGPAEEIIRPRPQGSSPVYEYPAEGAGFGVQAGAPGRRRSGRRRSWWKRLSGDSQDSSVSHAQAMQETAEVTLKTEVEAGASGYSVTGGGAQGIFVKQVLKDSSAAKLFSLRAGDQLLSATIFFDDIKYEDALKILQYSEPYKVQFNLRRKLPAREEEECAVHDPQLGWKGQQDKEAPDGCTETPTKTLEADGDRERLIAKPSGGRGRRSQDRLSWPKFQAIRSRGTPGPRRSHSSSEAYERRDSRNLSPSSTDTEALGGTPAGGRRKRFPLHLRLRRSSAQGRAGRPAPGQGHTGAQQQLEPGDGDPQDAESAAGGRRESRTQAREATNLPLESSLVGGEEEPWIWEGRAAGRQPETPQGKTQEEAETRGELGARTALGRRREDGPEMRVSRRSLQDDTEEVDVRGQPPETQVRIRPLQTPKFGFSKEKGPQTERGSSAHEERRAEQRSCGEGATLPKGSEGWWPAGLHADQPGQEEGTTHGEPETRGPGDMEEAANGKYQSPGRTKMPRFKMPSFSWSPTKQAGAGYHKQIQEKERQPGERHEGEQVTMKLDIKDKEADAEDGGKLKPDRIQRQRKQTVTTTEENDLCNTREGNRMTMGVNMQVAGAKLEGDLTPGDKDMTAKDSKLKMPKFKMPSFGGSGPDRPLEGVLQESTPKVQGDVDLSPAHRDLKTPEVSAQLPSDKEQARLDQMAMRLPEGQILKGELVGHPTGAGLKGHLPKVQMPSLRMPKVDFKGPKVEIKAPSLEAKGLKAEADTPDLEMSLPSMEVDIQTPIATLEGDLALRDKDMSTKDSKFKMPKFKMPSFGLSAPSKSSGAEIEVSTPKQGKGLPSVHGDLKTPEVSVQLPSAEMEAKLDQVDMKISESQLSKGELEGHSTGAELKGHLLSLKIPKVDLKGPQVDIKGPKLDVKGHMAEPGTSDLGVAVPSVEVDIMASGAKLEGDLTLRDKDMSAKDSKLKMPKFKMPSFSVSVPSKPSGGALELSTPKVKGEGLPSIRGDLKSHLPKVHMPSLKMPKVDFKGPKAEADTTDLEVALPSMEMDSQTPCAKLEGDLALEDKDMSTKDSKLKMPKFKMPSFGLSASSKPSEGAVQVSVPKVQGDVDLPSVHGDLKTPEVSIQLSSAEIEAKLDPLSVTLPEGQLPEGDLPSGGALELSTPKVKGEGLPSIRGDLKTPEVSAQLPSAEIEAKLDQVALKLPEDQLPEGDLEGEPTGAGLSIHLPKVQMPSLKMPKVALKGPQVDIKGPKAEAGTADLEVALPNVEVAIQTPSAKLEGDLALKDQDVSTKDSKFKMPKFKMPSFGVSLTSKPSEGEVEVSVPKVQGDVDLPSVHGDLTTPEISVQLSSAEIEAELDQVAIELPEGQLPEGQLLGHIDRADLKGHLPKVHVPSLKMPKVDFKAPQVDIKGPRLDVKGPKAEADTPDLEVALPSVEVDIQTPSAKLEGDLALKDQDVSTKDSKFKMPKFKMPSFGVSMPSKPSEVTVEVSVPKVQGDVDLPSVHGDLKTPEVSIQQDQVPVQLSEGQILEGELMDQPARADFKGHLPKVLMPSLKVDFKAPQVDIKGPKMDMKGPKAEADTPDLEVALPSMEVDIQTPSAKLEGDLVLQDKDMSTKDSKLKVHMPSLKMPKVDFKGPKAEAGTPDLEVALPSMEMDIQTPSAKLEGDLALRDMDMSTKDSKLKMPKFKMPSFGLSAPSKPSRAAVEVSVPKVQGDVGLPSVHGDLKTPEVSVQLSSAEIEAKLDQVTVKLPEVQLPKEELVGQSTGADLKGQLPKVQMPSLKMPKVDLKGPQVDMKGSKAEAGTADLEVALPSVEVAFQTPSAKLEGDLALKDQDVSTKDSKFKMPKFKMPSFGVSLTSKPSEGEVEVSVPKVQGDVDLPSVHGDLKTPEVSIQLPSAEIEAKLDQVAVTLPEGQLPEVELAGQPPGAGLSGHLPTMQMPSLKMPKVALKGPQVDIKGPKAEAGTTPDLQVDMQAPGIKLDRELSMEDKDMAAKDSKLKMTKFKMPSFGVSVPSKPSEGEVEVSVPKVQGDVDLPSVHGDLTTPEISVQLSSAEIEAELDQVAIELPEGQLPEGQLLGHIDRADLKGHLPKVHMPSLKMPKVDFKGPKAEAGTPDLEVALPSMEMDIQTPSAKLEGDLALRDMDMSTKDSKLKMPKFKMPSFGLSASSKPSRAAVEVSVPKVQGDVDLPSVHGDLKTPEVSVQLSSAEIEAELDQVAIELPEGQLPEGELAGQSTGAGLKSHLPTVQMPSLKMPKVSLKGTQVDIKGSKLDIKGPKAEAGTPDLEVALPSMEMDSQTSSAKLEGDLVLQDKDMSTKVSKLKMPKFKMPSFGLSAPSKPSRAAVEVSVPKVQGDVDLLSVHGDLKTPEVSIQLSSAEIEAKLDQVAVELPEGQLPAGDLAAQSARADLKGQLPKAQMPILKMPKVDLKGPQVDIKGPKLDVKGSQAEVASPVLEVSLPRMEVDIEVPDSKLEGDLVLGDKDVSTKDSKFQMPMFKRPSLGVSAPGKPRAAALAVSAPTVRGSAGLTSVQGDLRTPAVLPSAKQEFEVCHVFVGLSEDHGPDISVPPSGVRISFPKFHKPKFTVRSPAVPSHHAGPQAAEPSASPPGSEPWRCPCDASLASGPHSCPGADAAQQPAGSSGVTTDEVPVEPGKSSPFKLPRFILPSFHQSPKKVPEWPGSLGSSAGDPATPVPLESDEALPPPCAQLSQDEANSGVPSDKGGEKGRTKKPGFALCRVALPKLKASKGPASAPQGDAGPALPRGPAAGHSEASGGDRARGVALGDGTKEGLSEGDGVSLQMAPDHTPSLGFAKPSLRASTAKMERKPCDADQPLPEGHSAVTVDRKPPEPGDLSASPSCVEGTVLPPEDPVQSPCRQPEASPAGRPPREAPTDAHQRRLKMPKLRLPGFRRSSSQEQGGAAGQDAAQLPLPAPDSHTPPPVLGPNVEAAVSPEPLEARLPVTAPPSPPHAALTPVQSQDHPGLQPPLPTAAVGQSDVPRSEAPTGLAAASLPPQPPRTGDSEPKAPEGEVAQRPPPGPKGPGSLIPEGPVKLTASCTDAPAQVSVVGVDRLWEDSVLTVSFPKLKVPRFSWPAPSSEAVFFPVVRDDTESGAWAAADRDQPGLWGARRLRADAEDTGEPPAPLSSEAPPISKVKVRIQGAPGQSQEVIVRSRVTREHAGVATAAGFSTQIVRESEIPASVTQVPSYGFSLLKVKGAEPCMQASIHTGALGSGAPGGLGGAPASATPGMDPWPAEPQPDATEPFEMVSASVALSGLPEEPMGTQSADHGSDEEPAEILEFPEDSWEEAATPLAGQDWAPEEKPASRKSSGLLWSWLPSIGFSSTDETGAEPRDDTPRSTPIQTQPGARTEAELPKKPEKPGWLHLPKLGFSSPTRKSKSTEARAELAEQRHQEDTTTFFDARDSFSQEEEEEERGGQGAGAAGTRQLVVREEQDRNAGEESGPVANPPNWDGIRVPSHNALEAESAERMRMRAQGHGWPQMPKVDLKGPQVDMKGSKAEAGTPDLEVALPSVEVNIQTPSAKLEGDLVLQDKDVSTKDSKLKMPKFKMPSFGVSMPSKPSEVTVEVSVPKVQGDVDLPSVHGDLKTPEVSVQQVPVKLPEGQILEGELMDQPARADLKGHLPKVHVPSLKMPKVDFKAPQLDIKGPRLDVKGPKAEADTPDLEMSLPSVEVDIQTSSGKLDGDLTLGDKDWGVAGGQLCQQYVTGAGGQPSTGSRHSVAFFWHRGHPPSRLRP</sequence>
<feature type="compositionally biased region" description="Pro residues" evidence="3">
    <location>
        <begin position="2951"/>
        <end position="2963"/>
    </location>
</feature>
<dbReference type="InterPro" id="IPR052082">
    <property type="entry name" value="Myelin_sheath_structural"/>
</dbReference>
<feature type="compositionally biased region" description="Basic and acidic residues" evidence="3">
    <location>
        <begin position="414"/>
        <end position="430"/>
    </location>
</feature>
<evidence type="ECO:0000256" key="1">
    <source>
        <dbReference type="ARBA" id="ARBA00004123"/>
    </source>
</evidence>
<dbReference type="InterPro" id="IPR001478">
    <property type="entry name" value="PDZ"/>
</dbReference>
<feature type="compositionally biased region" description="Basic residues" evidence="3">
    <location>
        <begin position="69"/>
        <end position="80"/>
    </location>
</feature>
<feature type="region of interest" description="Disordered" evidence="3">
    <location>
        <begin position="194"/>
        <end position="717"/>
    </location>
</feature>
<protein>
    <submittedName>
        <fullName evidence="6">Protein AHNAK2</fullName>
    </submittedName>
</protein>
<feature type="compositionally biased region" description="Basic and acidic residues" evidence="3">
    <location>
        <begin position="565"/>
        <end position="607"/>
    </location>
</feature>
<feature type="compositionally biased region" description="Basic and acidic residues" evidence="3">
    <location>
        <begin position="512"/>
        <end position="524"/>
    </location>
</feature>
<feature type="compositionally biased region" description="Polar residues" evidence="3">
    <location>
        <begin position="3377"/>
        <end position="3386"/>
    </location>
</feature>
<feature type="region of interest" description="Disordered" evidence="3">
    <location>
        <begin position="1"/>
        <end position="100"/>
    </location>
</feature>
<reference evidence="6" key="1">
    <citation type="submission" date="2025-08" db="UniProtKB">
        <authorList>
            <consortium name="RefSeq"/>
        </authorList>
    </citation>
    <scope>IDENTIFICATION</scope>
    <source>
        <tissue evidence="6">Kidney</tissue>
    </source>
</reference>
<gene>
    <name evidence="6" type="primary">Ahnak2</name>
</gene>
<keyword evidence="2" id="KW-0539">Nucleus</keyword>
<feature type="compositionally biased region" description="Polar residues" evidence="3">
    <location>
        <begin position="85"/>
        <end position="99"/>
    </location>
</feature>
<proteinExistence type="predicted"/>
<organism evidence="5 6">
    <name type="scientific">Dipodomys ordii</name>
    <name type="common">Ord's kangaroo rat</name>
    <dbReference type="NCBI Taxonomy" id="10020"/>
    <lineage>
        <taxon>Eukaryota</taxon>
        <taxon>Metazoa</taxon>
        <taxon>Chordata</taxon>
        <taxon>Craniata</taxon>
        <taxon>Vertebrata</taxon>
        <taxon>Euteleostomi</taxon>
        <taxon>Mammalia</taxon>
        <taxon>Eutheria</taxon>
        <taxon>Euarchontoglires</taxon>
        <taxon>Glires</taxon>
        <taxon>Rodentia</taxon>
        <taxon>Castorimorpha</taxon>
        <taxon>Heteromyidae</taxon>
        <taxon>Dipodomyinae</taxon>
        <taxon>Dipodomys</taxon>
    </lineage>
</organism>
<feature type="compositionally biased region" description="Basic and acidic residues" evidence="3">
    <location>
        <begin position="3389"/>
        <end position="3401"/>
    </location>
</feature>
<feature type="region of interest" description="Disordered" evidence="3">
    <location>
        <begin position="1174"/>
        <end position="1205"/>
    </location>
</feature>
<feature type="compositionally biased region" description="Basic and acidic residues" evidence="3">
    <location>
        <begin position="396"/>
        <end position="406"/>
    </location>
</feature>
<evidence type="ECO:0000259" key="4">
    <source>
        <dbReference type="PROSITE" id="PS50106"/>
    </source>
</evidence>
<feature type="region of interest" description="Disordered" evidence="3">
    <location>
        <begin position="2766"/>
        <end position="3072"/>
    </location>
</feature>
<dbReference type="PROSITE" id="PS50106">
    <property type="entry name" value="PDZ"/>
    <property type="match status" value="1"/>
</dbReference>
<feature type="compositionally biased region" description="Basic and acidic residues" evidence="3">
    <location>
        <begin position="222"/>
        <end position="232"/>
    </location>
</feature>
<feature type="compositionally biased region" description="Basic and acidic residues" evidence="3">
    <location>
        <begin position="2907"/>
        <end position="2917"/>
    </location>
</feature>
<dbReference type="InterPro" id="IPR036034">
    <property type="entry name" value="PDZ_sf"/>
</dbReference>
<dbReference type="GO" id="GO:0005634">
    <property type="term" value="C:nucleus"/>
    <property type="evidence" value="ECO:0007669"/>
    <property type="project" value="UniProtKB-SubCell"/>
</dbReference>
<feature type="compositionally biased region" description="Basic and acidic residues" evidence="3">
    <location>
        <begin position="3418"/>
        <end position="3445"/>
    </location>
</feature>
<dbReference type="FunCoup" id="A0A1S3EUY8">
    <property type="interactions" value="21"/>
</dbReference>
<dbReference type="InParanoid" id="A0A1S3EUY8"/>
<evidence type="ECO:0000313" key="5">
    <source>
        <dbReference type="Proteomes" id="UP000081671"/>
    </source>
</evidence>
<feature type="compositionally biased region" description="Basic and acidic residues" evidence="3">
    <location>
        <begin position="644"/>
        <end position="662"/>
    </location>
</feature>
<feature type="compositionally biased region" description="Basic residues" evidence="3">
    <location>
        <begin position="298"/>
        <end position="311"/>
    </location>
</feature>
<dbReference type="RefSeq" id="XP_012868221.1">
    <property type="nucleotide sequence ID" value="XM_013012767.1"/>
</dbReference>
<feature type="domain" description="PDZ" evidence="4">
    <location>
        <begin position="103"/>
        <end position="170"/>
    </location>
</feature>
<feature type="compositionally biased region" description="Polar residues" evidence="3">
    <location>
        <begin position="2728"/>
        <end position="2738"/>
    </location>
</feature>
<dbReference type="SUPFAM" id="SSF50156">
    <property type="entry name" value="PDZ domain-like"/>
    <property type="match status" value="1"/>
</dbReference>
<feature type="region of interest" description="Disordered" evidence="3">
    <location>
        <begin position="3251"/>
        <end position="3545"/>
    </location>
</feature>
<feature type="region of interest" description="Disordered" evidence="3">
    <location>
        <begin position="2608"/>
        <end position="2633"/>
    </location>
</feature>
<dbReference type="Proteomes" id="UP000081671">
    <property type="component" value="Unplaced"/>
</dbReference>
<feature type="compositionally biased region" description="Basic and acidic residues" evidence="3">
    <location>
        <begin position="27"/>
        <end position="42"/>
    </location>
</feature>
<evidence type="ECO:0000313" key="6">
    <source>
        <dbReference type="RefSeq" id="XP_012868221.1"/>
    </source>
</evidence>
<feature type="region of interest" description="Disordered" evidence="3">
    <location>
        <begin position="2692"/>
        <end position="2753"/>
    </location>
</feature>
<feature type="region of interest" description="Disordered" evidence="3">
    <location>
        <begin position="1002"/>
        <end position="1034"/>
    </location>
</feature>
<dbReference type="PANTHER" id="PTHR23348">
    <property type="entry name" value="PERIAXIN/AHNAK"/>
    <property type="match status" value="1"/>
</dbReference>
<feature type="region of interest" description="Disordered" evidence="3">
    <location>
        <begin position="2647"/>
        <end position="2678"/>
    </location>
</feature>
<dbReference type="PANTHER" id="PTHR23348:SF37">
    <property type="entry name" value="PROTEIN AHNAK2"/>
    <property type="match status" value="1"/>
</dbReference>
<feature type="compositionally biased region" description="Basic and acidic residues" evidence="3">
    <location>
        <begin position="459"/>
        <end position="483"/>
    </location>
</feature>
<feature type="compositionally biased region" description="Gly residues" evidence="3">
    <location>
        <begin position="3251"/>
        <end position="3260"/>
    </location>
</feature>
<dbReference type="KEGG" id="dord:105983027"/>
<dbReference type="GO" id="GO:0043034">
    <property type="term" value="C:costamere"/>
    <property type="evidence" value="ECO:0007669"/>
    <property type="project" value="TreeGrafter"/>
</dbReference>
<dbReference type="CTD" id="113146"/>
<dbReference type="Gene3D" id="2.30.42.10">
    <property type="match status" value="1"/>
</dbReference>
<name>A0A1S3EUY8_DIPOR</name>
<comment type="subcellular location">
    <subcellularLocation>
        <location evidence="1">Nucleus</location>
    </subcellularLocation>
</comment>